<keyword evidence="4" id="KW-0732">Signal</keyword>
<reference evidence="5 6" key="1">
    <citation type="journal article" date="2008" name="Nature">
        <title>The genome of Laccaria bicolor provides insights into mycorrhizal symbiosis.</title>
        <authorList>
            <person name="Martin F."/>
            <person name="Aerts A."/>
            <person name="Ahren D."/>
            <person name="Brun A."/>
            <person name="Danchin E.G.J."/>
            <person name="Duchaussoy F."/>
            <person name="Gibon J."/>
            <person name="Kohler A."/>
            <person name="Lindquist E."/>
            <person name="Pereda V."/>
            <person name="Salamov A."/>
            <person name="Shapiro H.J."/>
            <person name="Wuyts J."/>
            <person name="Blaudez D."/>
            <person name="Buee M."/>
            <person name="Brokstein P."/>
            <person name="Canbaeck B."/>
            <person name="Cohen D."/>
            <person name="Courty P.E."/>
            <person name="Coutinho P.M."/>
            <person name="Delaruelle C."/>
            <person name="Detter J.C."/>
            <person name="Deveau A."/>
            <person name="DiFazio S."/>
            <person name="Duplessis S."/>
            <person name="Fraissinet-Tachet L."/>
            <person name="Lucic E."/>
            <person name="Frey-Klett P."/>
            <person name="Fourrey C."/>
            <person name="Feussner I."/>
            <person name="Gay G."/>
            <person name="Grimwood J."/>
            <person name="Hoegger P.J."/>
            <person name="Jain P."/>
            <person name="Kilaru S."/>
            <person name="Labbe J."/>
            <person name="Lin Y.C."/>
            <person name="Legue V."/>
            <person name="Le Tacon F."/>
            <person name="Marmeisse R."/>
            <person name="Melayah D."/>
            <person name="Montanini B."/>
            <person name="Muratet M."/>
            <person name="Nehls U."/>
            <person name="Niculita-Hirzel H."/>
            <person name="Oudot-Le Secq M.P."/>
            <person name="Peter M."/>
            <person name="Quesneville H."/>
            <person name="Rajashekar B."/>
            <person name="Reich M."/>
            <person name="Rouhier N."/>
            <person name="Schmutz J."/>
            <person name="Yin T."/>
            <person name="Chalot M."/>
            <person name="Henrissat B."/>
            <person name="Kuees U."/>
            <person name="Lucas S."/>
            <person name="Van de Peer Y."/>
            <person name="Podila G.K."/>
            <person name="Polle A."/>
            <person name="Pukkila P.J."/>
            <person name="Richardson P.M."/>
            <person name="Rouze P."/>
            <person name="Sanders I.R."/>
            <person name="Stajich J.E."/>
            <person name="Tunlid A."/>
            <person name="Tuskan G."/>
            <person name="Grigoriev I.V."/>
        </authorList>
    </citation>
    <scope>NUCLEOTIDE SEQUENCE [LARGE SCALE GENOMIC DNA]</scope>
    <source>
        <strain evidence="6">S238N-H82 / ATCC MYA-4686</strain>
    </source>
</reference>
<keyword evidence="3" id="KW-0812">Transmembrane</keyword>
<feature type="coiled-coil region" evidence="1">
    <location>
        <begin position="327"/>
        <end position="381"/>
    </location>
</feature>
<dbReference type="GeneID" id="6071620"/>
<accession>B0CX65</accession>
<dbReference type="KEGG" id="lbc:LACBIDRAFT_322689"/>
<dbReference type="RefSeq" id="XP_001876118.1">
    <property type="nucleotide sequence ID" value="XM_001876083.1"/>
</dbReference>
<dbReference type="AlphaFoldDB" id="B0CX65"/>
<evidence type="ECO:0000313" key="5">
    <source>
        <dbReference type="EMBL" id="EDR13620.1"/>
    </source>
</evidence>
<organism evidence="6">
    <name type="scientific">Laccaria bicolor (strain S238N-H82 / ATCC MYA-4686)</name>
    <name type="common">Bicoloured deceiver</name>
    <name type="synonym">Laccaria laccata var. bicolor</name>
    <dbReference type="NCBI Taxonomy" id="486041"/>
    <lineage>
        <taxon>Eukaryota</taxon>
        <taxon>Fungi</taxon>
        <taxon>Dikarya</taxon>
        <taxon>Basidiomycota</taxon>
        <taxon>Agaricomycotina</taxon>
        <taxon>Agaricomycetes</taxon>
        <taxon>Agaricomycetidae</taxon>
        <taxon>Agaricales</taxon>
        <taxon>Agaricineae</taxon>
        <taxon>Hydnangiaceae</taxon>
        <taxon>Laccaria</taxon>
    </lineage>
</organism>
<feature type="chain" id="PRO_5002748740" evidence="4">
    <location>
        <begin position="20"/>
        <end position="422"/>
    </location>
</feature>
<dbReference type="HOGENOM" id="CLU_033259_0_0_1"/>
<keyword evidence="3" id="KW-1133">Transmembrane helix</keyword>
<evidence type="ECO:0000256" key="1">
    <source>
        <dbReference type="SAM" id="Coils"/>
    </source>
</evidence>
<dbReference type="PANTHER" id="PTHR16861:SF7">
    <property type="entry name" value="MEMBRANE ANCHOR OPY2 N-TERMINAL DOMAIN-CONTAINING PROTEIN"/>
    <property type="match status" value="1"/>
</dbReference>
<dbReference type="PANTHER" id="PTHR16861">
    <property type="entry name" value="GLYCOPROTEIN 38"/>
    <property type="match status" value="1"/>
</dbReference>
<evidence type="ECO:0000256" key="2">
    <source>
        <dbReference type="SAM" id="MobiDB-lite"/>
    </source>
</evidence>
<dbReference type="InParanoid" id="B0CX65"/>
<sequence>MALLLLFLLLNILGEFGLAALVNRTIDDYFGDPITGTFPVYSPADLWQQGNGCATCLVRPDVAKAFDGTWHDSTFFVGGVTHSVSVTFTGSAVYAFFITAPIISGVDSSTIETHLNITLDGNLVGKFDSVPSGNDYGYNQLVYGNAGLNYGKHTLVISSGGPSRSILEFDNVIYTTDDGTTSSLTVPVGSPTGISTKSSSNPSSATSSHTSSQTAVLTPSSTATHQPAPIGAIVGGVVGGVAAIALVIIFVYFCFYRNRARDRSTAHEIEVKDQAIFAGPQTPRTLLVTPAEIHPFVFPPNQASFNGTAEKQQLRHPSNSTRTIDPRLELNRRILELQQEMALLQSQNSPSSQNLLGTEQADDWRSNVELLRDEVERLRHAMHSSQGLADQPPPGYAYSLDEVTSSGAFHMTYVTLRSAQHC</sequence>
<proteinExistence type="predicted"/>
<gene>
    <name evidence="5" type="ORF">LACBIDRAFT_322689</name>
</gene>
<keyword evidence="6" id="KW-1185">Reference proteome</keyword>
<feature type="compositionally biased region" description="Low complexity" evidence="2">
    <location>
        <begin position="192"/>
        <end position="214"/>
    </location>
</feature>
<dbReference type="OrthoDB" id="3245657at2759"/>
<feature type="region of interest" description="Disordered" evidence="2">
    <location>
        <begin position="184"/>
        <end position="222"/>
    </location>
</feature>
<name>B0CX65_LACBS</name>
<evidence type="ECO:0000256" key="3">
    <source>
        <dbReference type="SAM" id="Phobius"/>
    </source>
</evidence>
<protein>
    <submittedName>
        <fullName evidence="5">Predicted protein</fullName>
    </submittedName>
</protein>
<keyword evidence="3" id="KW-0472">Membrane</keyword>
<evidence type="ECO:0000256" key="4">
    <source>
        <dbReference type="SAM" id="SignalP"/>
    </source>
</evidence>
<dbReference type="Proteomes" id="UP000001194">
    <property type="component" value="Unassembled WGS sequence"/>
</dbReference>
<dbReference type="EMBL" id="DS547093">
    <property type="protein sequence ID" value="EDR13620.1"/>
    <property type="molecule type" value="Genomic_DNA"/>
</dbReference>
<keyword evidence="1" id="KW-0175">Coiled coil</keyword>
<feature type="signal peptide" evidence="4">
    <location>
        <begin position="1"/>
        <end position="19"/>
    </location>
</feature>
<evidence type="ECO:0000313" key="6">
    <source>
        <dbReference type="Proteomes" id="UP000001194"/>
    </source>
</evidence>
<feature type="transmembrane region" description="Helical" evidence="3">
    <location>
        <begin position="230"/>
        <end position="255"/>
    </location>
</feature>